<evidence type="ECO:0008006" key="4">
    <source>
        <dbReference type="Google" id="ProtNLM"/>
    </source>
</evidence>
<dbReference type="EMBL" id="DAKRPA010000121">
    <property type="protein sequence ID" value="DAZ97911.1"/>
    <property type="molecule type" value="Genomic_DNA"/>
</dbReference>
<evidence type="ECO:0000313" key="2">
    <source>
        <dbReference type="EMBL" id="DAZ97911.1"/>
    </source>
</evidence>
<reference evidence="2" key="1">
    <citation type="submission" date="2022-11" db="EMBL/GenBank/DDBJ databases">
        <authorList>
            <person name="Morgan W.R."/>
            <person name="Tartar A."/>
        </authorList>
    </citation>
    <scope>NUCLEOTIDE SEQUENCE</scope>
    <source>
        <strain evidence="2">ARSEF 373</strain>
    </source>
</reference>
<accession>A0AAV2YX76</accession>
<protein>
    <recommendedName>
        <fullName evidence="4">Chromo domain-containing protein</fullName>
    </recommendedName>
</protein>
<keyword evidence="3" id="KW-1185">Reference proteome</keyword>
<dbReference type="AlphaFoldDB" id="A0AAV2YX76"/>
<name>A0AAV2YX76_9STRA</name>
<organism evidence="2 3">
    <name type="scientific">Lagenidium giganteum</name>
    <dbReference type="NCBI Taxonomy" id="4803"/>
    <lineage>
        <taxon>Eukaryota</taxon>
        <taxon>Sar</taxon>
        <taxon>Stramenopiles</taxon>
        <taxon>Oomycota</taxon>
        <taxon>Peronosporomycetes</taxon>
        <taxon>Pythiales</taxon>
        <taxon>Pythiaceae</taxon>
    </lineage>
</organism>
<dbReference type="Proteomes" id="UP001146120">
    <property type="component" value="Unassembled WGS sequence"/>
</dbReference>
<comment type="caution">
    <text evidence="2">The sequence shown here is derived from an EMBL/GenBank/DDBJ whole genome shotgun (WGS) entry which is preliminary data.</text>
</comment>
<evidence type="ECO:0000256" key="1">
    <source>
        <dbReference type="SAM" id="MobiDB-lite"/>
    </source>
</evidence>
<gene>
    <name evidence="2" type="ORF">N0F65_007252</name>
</gene>
<proteinExistence type="predicted"/>
<feature type="region of interest" description="Disordered" evidence="1">
    <location>
        <begin position="261"/>
        <end position="282"/>
    </location>
</feature>
<evidence type="ECO:0000313" key="3">
    <source>
        <dbReference type="Proteomes" id="UP001146120"/>
    </source>
</evidence>
<sequence length="282" mass="32070">MKPPKRTRRPREETTELVEFERIDDRRGEPGQYEYHVVWSRDSSDWLTHDQLIEDGNVEAVETVDRYLSKHPDRQVSFQQFVSEDAHALYALGANDDNSCVAHAIQMAFELLGLHEPSRKLPSIWTKYREDAEKCGIDYSNGMAKATQLFRYCRVGVPDSGYSIHLKTLKQNLFDGDGAGYVAIAKRAISTPPILTPGVYLVGANQRNMRGHCFALLVTTDTRLIVRENGHNSGLREHLWFRTIQFIRRFVAFPNDMVGHYTGKSRPHPGSNSGPQAFPVKP</sequence>
<reference evidence="2" key="2">
    <citation type="journal article" date="2023" name="Microbiol Resour">
        <title>Decontamination and Annotation of the Draft Genome Sequence of the Oomycete Lagenidium giganteum ARSEF 373.</title>
        <authorList>
            <person name="Morgan W.R."/>
            <person name="Tartar A."/>
        </authorList>
    </citation>
    <scope>NUCLEOTIDE SEQUENCE</scope>
    <source>
        <strain evidence="2">ARSEF 373</strain>
    </source>
</reference>